<reference evidence="1 2" key="2">
    <citation type="submission" date="2018-11" db="EMBL/GenBank/DDBJ databases">
        <authorList>
            <consortium name="Pathogen Informatics"/>
        </authorList>
    </citation>
    <scope>NUCLEOTIDE SEQUENCE [LARGE SCALE GENOMIC DNA]</scope>
</reference>
<sequence length="72" mass="8892">MPKVRAKRYWTEIRPIRHDYDDIEDPLEEEAYYRQQSRQMKLPDLKNFVVTFQIQHRERSVKPKLDQSTSKK</sequence>
<evidence type="ECO:0000313" key="1">
    <source>
        <dbReference type="EMBL" id="VDN07307.1"/>
    </source>
</evidence>
<dbReference type="WBParaSite" id="TCLT_0000966801-mRNA-1">
    <property type="protein sequence ID" value="TCLT_0000966801-mRNA-1"/>
    <property type="gene ID" value="TCLT_0000966801"/>
</dbReference>
<organism evidence="3">
    <name type="scientific">Thelazia callipaeda</name>
    <name type="common">Oriental eyeworm</name>
    <name type="synonym">Parasitic nematode</name>
    <dbReference type="NCBI Taxonomy" id="103827"/>
    <lineage>
        <taxon>Eukaryota</taxon>
        <taxon>Metazoa</taxon>
        <taxon>Ecdysozoa</taxon>
        <taxon>Nematoda</taxon>
        <taxon>Chromadorea</taxon>
        <taxon>Rhabditida</taxon>
        <taxon>Spirurina</taxon>
        <taxon>Spiruromorpha</taxon>
        <taxon>Thelazioidea</taxon>
        <taxon>Thelaziidae</taxon>
        <taxon>Thelazia</taxon>
    </lineage>
</organism>
<accession>A0A0N5D963</accession>
<dbReference type="AlphaFoldDB" id="A0A0N5D963"/>
<name>A0A0N5D963_THECL</name>
<protein>
    <submittedName>
        <fullName evidence="1 3">Uncharacterized protein</fullName>
    </submittedName>
</protein>
<dbReference type="Proteomes" id="UP000276776">
    <property type="component" value="Unassembled WGS sequence"/>
</dbReference>
<evidence type="ECO:0000313" key="2">
    <source>
        <dbReference type="Proteomes" id="UP000276776"/>
    </source>
</evidence>
<proteinExistence type="predicted"/>
<reference evidence="3" key="1">
    <citation type="submission" date="2017-02" db="UniProtKB">
        <authorList>
            <consortium name="WormBaseParasite"/>
        </authorList>
    </citation>
    <scope>IDENTIFICATION</scope>
</reference>
<gene>
    <name evidence="1" type="ORF">TCLT_LOCUS9657</name>
</gene>
<keyword evidence="2" id="KW-1185">Reference proteome</keyword>
<evidence type="ECO:0000313" key="3">
    <source>
        <dbReference type="WBParaSite" id="TCLT_0000966801-mRNA-1"/>
    </source>
</evidence>
<dbReference type="OrthoDB" id="5874302at2759"/>
<dbReference type="EMBL" id="UYYF01004848">
    <property type="protein sequence ID" value="VDN07307.1"/>
    <property type="molecule type" value="Genomic_DNA"/>
</dbReference>